<dbReference type="RefSeq" id="WP_377715890.1">
    <property type="nucleotide sequence ID" value="NZ_JBHTJM010000009.1"/>
</dbReference>
<dbReference type="EMBL" id="JBHTJM010000009">
    <property type="protein sequence ID" value="MFD0964341.1"/>
    <property type="molecule type" value="Genomic_DNA"/>
</dbReference>
<organism evidence="2 3">
    <name type="scientific">Pseudofulvibacter geojedonensis</name>
    <dbReference type="NCBI Taxonomy" id="1123758"/>
    <lineage>
        <taxon>Bacteria</taxon>
        <taxon>Pseudomonadati</taxon>
        <taxon>Bacteroidota</taxon>
        <taxon>Flavobacteriia</taxon>
        <taxon>Flavobacteriales</taxon>
        <taxon>Flavobacteriaceae</taxon>
        <taxon>Pseudofulvibacter</taxon>
    </lineage>
</organism>
<keyword evidence="1" id="KW-1133">Transmembrane helix</keyword>
<keyword evidence="1" id="KW-0472">Membrane</keyword>
<keyword evidence="1" id="KW-0812">Transmembrane</keyword>
<feature type="transmembrane region" description="Helical" evidence="1">
    <location>
        <begin position="7"/>
        <end position="27"/>
    </location>
</feature>
<protein>
    <submittedName>
        <fullName evidence="2">Uncharacterized protein</fullName>
    </submittedName>
</protein>
<proteinExistence type="predicted"/>
<dbReference type="Proteomes" id="UP001596997">
    <property type="component" value="Unassembled WGS sequence"/>
</dbReference>
<keyword evidence="3" id="KW-1185">Reference proteome</keyword>
<feature type="transmembrane region" description="Helical" evidence="1">
    <location>
        <begin position="33"/>
        <end position="50"/>
    </location>
</feature>
<name>A0ABW3I3A4_9FLAO</name>
<evidence type="ECO:0000313" key="2">
    <source>
        <dbReference type="EMBL" id="MFD0964341.1"/>
    </source>
</evidence>
<sequence>MNKLGNIFQVLYIIFAAIFLYQVVNLWGSDRQMALIFLFAAAMAIFKFFFNRKYRKRFDEYYKNKNKNK</sequence>
<accession>A0ABW3I3A4</accession>
<gene>
    <name evidence="2" type="ORF">ACFQ1O_10020</name>
</gene>
<comment type="caution">
    <text evidence="2">The sequence shown here is derived from an EMBL/GenBank/DDBJ whole genome shotgun (WGS) entry which is preliminary data.</text>
</comment>
<evidence type="ECO:0000313" key="3">
    <source>
        <dbReference type="Proteomes" id="UP001596997"/>
    </source>
</evidence>
<reference evidence="3" key="1">
    <citation type="journal article" date="2019" name="Int. J. Syst. Evol. Microbiol.">
        <title>The Global Catalogue of Microorganisms (GCM) 10K type strain sequencing project: providing services to taxonomists for standard genome sequencing and annotation.</title>
        <authorList>
            <consortium name="The Broad Institute Genomics Platform"/>
            <consortium name="The Broad Institute Genome Sequencing Center for Infectious Disease"/>
            <person name="Wu L."/>
            <person name="Ma J."/>
        </authorList>
    </citation>
    <scope>NUCLEOTIDE SEQUENCE [LARGE SCALE GENOMIC DNA]</scope>
    <source>
        <strain evidence="3">CCUG 62114</strain>
    </source>
</reference>
<evidence type="ECO:0000256" key="1">
    <source>
        <dbReference type="SAM" id="Phobius"/>
    </source>
</evidence>